<protein>
    <submittedName>
        <fullName evidence="2">Uncharacterized protein</fullName>
    </submittedName>
</protein>
<sequence length="82" mass="9332">MVMSVGVSMYGHLYLPLYKGCFLTVVYALCMVYPVQSSILHSPLVRLPRHKSSHKDMCNVPSQSRVSDVQVMSDVYCMYKLL</sequence>
<dbReference type="AlphaFoldDB" id="A0A6G1JYH1"/>
<accession>A0A6G1JYH1</accession>
<name>A0A6G1JYH1_9PLEO</name>
<evidence type="ECO:0000313" key="2">
    <source>
        <dbReference type="EMBL" id="KAF2705659.1"/>
    </source>
</evidence>
<evidence type="ECO:0000313" key="3">
    <source>
        <dbReference type="Proteomes" id="UP000799428"/>
    </source>
</evidence>
<keyword evidence="1" id="KW-1133">Transmembrane helix</keyword>
<dbReference type="EMBL" id="MU005778">
    <property type="protein sequence ID" value="KAF2705659.1"/>
    <property type="molecule type" value="Genomic_DNA"/>
</dbReference>
<proteinExistence type="predicted"/>
<reference evidence="2" key="1">
    <citation type="journal article" date="2020" name="Stud. Mycol.">
        <title>101 Dothideomycetes genomes: a test case for predicting lifestyles and emergence of pathogens.</title>
        <authorList>
            <person name="Haridas S."/>
            <person name="Albert R."/>
            <person name="Binder M."/>
            <person name="Bloem J."/>
            <person name="Labutti K."/>
            <person name="Salamov A."/>
            <person name="Andreopoulos B."/>
            <person name="Baker S."/>
            <person name="Barry K."/>
            <person name="Bills G."/>
            <person name="Bluhm B."/>
            <person name="Cannon C."/>
            <person name="Castanera R."/>
            <person name="Culley D."/>
            <person name="Daum C."/>
            <person name="Ezra D."/>
            <person name="Gonzalez J."/>
            <person name="Henrissat B."/>
            <person name="Kuo A."/>
            <person name="Liang C."/>
            <person name="Lipzen A."/>
            <person name="Lutzoni F."/>
            <person name="Magnuson J."/>
            <person name="Mondo S."/>
            <person name="Nolan M."/>
            <person name="Ohm R."/>
            <person name="Pangilinan J."/>
            <person name="Park H.-J."/>
            <person name="Ramirez L."/>
            <person name="Alfaro M."/>
            <person name="Sun H."/>
            <person name="Tritt A."/>
            <person name="Yoshinaga Y."/>
            <person name="Zwiers L.-H."/>
            <person name="Turgeon B."/>
            <person name="Goodwin S."/>
            <person name="Spatafora J."/>
            <person name="Crous P."/>
            <person name="Grigoriev I."/>
        </authorList>
    </citation>
    <scope>NUCLEOTIDE SEQUENCE</scope>
    <source>
        <strain evidence="2">CBS 279.74</strain>
    </source>
</reference>
<dbReference type="Proteomes" id="UP000799428">
    <property type="component" value="Unassembled WGS sequence"/>
</dbReference>
<feature type="transmembrane region" description="Helical" evidence="1">
    <location>
        <begin position="12"/>
        <end position="33"/>
    </location>
</feature>
<keyword evidence="3" id="KW-1185">Reference proteome</keyword>
<organism evidence="2 3">
    <name type="scientific">Pleomassaria siparia CBS 279.74</name>
    <dbReference type="NCBI Taxonomy" id="1314801"/>
    <lineage>
        <taxon>Eukaryota</taxon>
        <taxon>Fungi</taxon>
        <taxon>Dikarya</taxon>
        <taxon>Ascomycota</taxon>
        <taxon>Pezizomycotina</taxon>
        <taxon>Dothideomycetes</taxon>
        <taxon>Pleosporomycetidae</taxon>
        <taxon>Pleosporales</taxon>
        <taxon>Pleomassariaceae</taxon>
        <taxon>Pleomassaria</taxon>
    </lineage>
</organism>
<gene>
    <name evidence="2" type="ORF">K504DRAFT_94532</name>
</gene>
<keyword evidence="1" id="KW-0472">Membrane</keyword>
<evidence type="ECO:0000256" key="1">
    <source>
        <dbReference type="SAM" id="Phobius"/>
    </source>
</evidence>
<keyword evidence="1" id="KW-0812">Transmembrane</keyword>